<feature type="compositionally biased region" description="Basic and acidic residues" evidence="1">
    <location>
        <begin position="567"/>
        <end position="594"/>
    </location>
</feature>
<feature type="region of interest" description="Disordered" evidence="1">
    <location>
        <begin position="1"/>
        <end position="31"/>
    </location>
</feature>
<feature type="region of interest" description="Disordered" evidence="1">
    <location>
        <begin position="95"/>
        <end position="118"/>
    </location>
</feature>
<sequence length="1139" mass="125567">MGRAVNRAGPTSARSSASSLASSSSSSFPVITSELDPAHPINLKRSLSRNDVELAALEKLHSQIRLIKGAIIKEFGEERLLECVLIEKKRSKGDGTNLNSDTIEADDNDNSGSNSNNKRLKQLTTSFFLRMKLRRKLLNRLARRLHRVAYSLDYLTTNSNNRNNVSAPLPPRYGDVVRRYLSLEAEESGGGGGGTSGGAGGGDNSKMMMALIGSNLDSVHVIREKDLMEYVKDEESKKEAKELLKKQRQARRGAVGDEEGRGENADASAAETTTSQEKEKGEKGNEESMEVDDRETTEEADKGEEEGVDNEEPPVDFIDDKNANSKSEVDLLLQYDADDQPYLDQLVDDEPGYDKLYTVETVMPSSSRAPTPAPLAAEDDKKDEGDKVAEIGDVHPAKVETTETEPKQVIKVTMPIVSTIDEHELNDDGLPITATTSTPKQPSQPQQQQPTRLPFTLTGATPSSRNVTNPKENAEEWKRWTTEILDKIPNQITFEELGVGGPGVVFDLEGRLASKKRKEHGGEDEDGGDDEDGAVSNQGKGKVLRRSSSRDDEVGKKSEDEEETEFDKDATVEEADATAKDDTADTEKGDESKSKSANSNDAPKSTKSFCVLPVPSFHYLDRKRICNLQYEMVKSLQVQRTRERVIKAQAQYDAAYNRSIELQQLKSATMADLNKVVKESKAEEENVSKSRDLLYGPALHHWKKRQFQLQDMEVKYGKEQALYRDVSNDVLQDMKDRVCIRVSTELSGTGLGTYRLRTEALKAESEDNIDREVSATVLGHMIDTVDRRYNDMLANHTEFVLPPQLTPDSIIVDHETGETLAQSYARKIGHLRAKITQLDCLFVEAEKKRCEKWTALNKAKGAGVAQSNSTASSSTVSKPKPRSRKSTGAIVPGGGGGAVVGSSRMSYPMQMQAQTQPGAPGYGNPSYYDPQRAAMASQQQLQARMMMRQQQQQAQAQQLAHMQNMLAQQQRQLQERAALGVTGLQFQSVPTNVVPQMRMAQYPQPHAIASTAVVPVSPSRSIPSEAVSARNQPRASGNIQPRQEQQPEGTSEEAPSQQRTTLLSKYGYGDRYSQSNVNARKKADGTVVPVSAPKLMPDGTFARPSGRQRKGMEWDAVKGIWYPLPEGQQPSSWSGDDEN</sequence>
<feature type="compositionally biased region" description="Basic and acidic residues" evidence="1">
    <location>
        <begin position="232"/>
        <end position="245"/>
    </location>
</feature>
<gene>
    <name evidence="2" type="ORF">ACHAWU_010142</name>
</gene>
<accession>A0ABD3M0H7</accession>
<feature type="compositionally biased region" description="Low complexity" evidence="1">
    <location>
        <begin position="435"/>
        <end position="451"/>
    </location>
</feature>
<name>A0ABD3M0H7_9STRA</name>
<organism evidence="2 3">
    <name type="scientific">Discostella pseudostelligera</name>
    <dbReference type="NCBI Taxonomy" id="259834"/>
    <lineage>
        <taxon>Eukaryota</taxon>
        <taxon>Sar</taxon>
        <taxon>Stramenopiles</taxon>
        <taxon>Ochrophyta</taxon>
        <taxon>Bacillariophyta</taxon>
        <taxon>Coscinodiscophyceae</taxon>
        <taxon>Thalassiosirophycidae</taxon>
        <taxon>Stephanodiscales</taxon>
        <taxon>Stephanodiscaceae</taxon>
        <taxon>Discostella</taxon>
    </lineage>
</organism>
<reference evidence="2 3" key="1">
    <citation type="submission" date="2024-10" db="EMBL/GenBank/DDBJ databases">
        <title>Updated reference genomes for cyclostephanoid diatoms.</title>
        <authorList>
            <person name="Roberts W.R."/>
            <person name="Alverson A.J."/>
        </authorList>
    </citation>
    <scope>NUCLEOTIDE SEQUENCE [LARGE SCALE GENOMIC DNA]</scope>
    <source>
        <strain evidence="2 3">AJA232-27</strain>
    </source>
</reference>
<feature type="compositionally biased region" description="Polar residues" evidence="1">
    <location>
        <begin position="458"/>
        <end position="471"/>
    </location>
</feature>
<feature type="region of interest" description="Disordered" evidence="1">
    <location>
        <begin position="858"/>
        <end position="903"/>
    </location>
</feature>
<feature type="compositionally biased region" description="Low complexity" evidence="1">
    <location>
        <begin position="12"/>
        <end position="27"/>
    </location>
</feature>
<feature type="compositionally biased region" description="Polar residues" evidence="1">
    <location>
        <begin position="1029"/>
        <end position="1063"/>
    </location>
</feature>
<feature type="compositionally biased region" description="Acidic residues" evidence="1">
    <location>
        <begin position="287"/>
        <end position="314"/>
    </location>
</feature>
<feature type="compositionally biased region" description="Basic and acidic residues" evidence="1">
    <location>
        <begin position="276"/>
        <end position="286"/>
    </location>
</feature>
<feature type="compositionally biased region" description="Basic and acidic residues" evidence="1">
    <location>
        <begin position="254"/>
        <end position="264"/>
    </location>
</feature>
<feature type="region of interest" description="Disordered" evidence="1">
    <location>
        <begin position="421"/>
        <end position="476"/>
    </location>
</feature>
<comment type="caution">
    <text evidence="2">The sequence shown here is derived from an EMBL/GenBank/DDBJ whole genome shotgun (WGS) entry which is preliminary data.</text>
</comment>
<dbReference type="AlphaFoldDB" id="A0ABD3M0H7"/>
<dbReference type="Proteomes" id="UP001530293">
    <property type="component" value="Unassembled WGS sequence"/>
</dbReference>
<feature type="region of interest" description="Disordered" evidence="1">
    <location>
        <begin position="232"/>
        <end position="324"/>
    </location>
</feature>
<feature type="compositionally biased region" description="Low complexity" evidence="1">
    <location>
        <begin position="864"/>
        <end position="877"/>
    </location>
</feature>
<feature type="region of interest" description="Disordered" evidence="1">
    <location>
        <begin position="363"/>
        <end position="385"/>
    </location>
</feature>
<feature type="region of interest" description="Disordered" evidence="1">
    <location>
        <begin position="514"/>
        <end position="608"/>
    </location>
</feature>
<feature type="compositionally biased region" description="Acidic residues" evidence="1">
    <location>
        <begin position="522"/>
        <end position="533"/>
    </location>
</feature>
<feature type="region of interest" description="Disordered" evidence="1">
    <location>
        <begin position="1019"/>
        <end position="1111"/>
    </location>
</feature>
<dbReference type="EMBL" id="JALLBG020000263">
    <property type="protein sequence ID" value="KAL3757510.1"/>
    <property type="molecule type" value="Genomic_DNA"/>
</dbReference>
<feature type="compositionally biased region" description="Polar residues" evidence="1">
    <location>
        <begin position="595"/>
        <end position="608"/>
    </location>
</feature>
<protein>
    <submittedName>
        <fullName evidence="2">Uncharacterized protein</fullName>
    </submittedName>
</protein>
<proteinExistence type="predicted"/>
<keyword evidence="3" id="KW-1185">Reference proteome</keyword>
<feature type="compositionally biased region" description="Basic and acidic residues" evidence="1">
    <location>
        <begin position="548"/>
        <end position="559"/>
    </location>
</feature>
<evidence type="ECO:0000313" key="2">
    <source>
        <dbReference type="EMBL" id="KAL3757510.1"/>
    </source>
</evidence>
<evidence type="ECO:0000256" key="1">
    <source>
        <dbReference type="SAM" id="MobiDB-lite"/>
    </source>
</evidence>
<evidence type="ECO:0000313" key="3">
    <source>
        <dbReference type="Proteomes" id="UP001530293"/>
    </source>
</evidence>